<dbReference type="InterPro" id="IPR011322">
    <property type="entry name" value="N-reg_PII-like_a/b"/>
</dbReference>
<dbReference type="Gene3D" id="3.30.70.120">
    <property type="match status" value="1"/>
</dbReference>
<dbReference type="AlphaFoldDB" id="A2C7N1"/>
<dbReference type="HOGENOM" id="CLU_098807_2_2_3"/>
<dbReference type="BioCyc" id="PMAR59922:G1G80-675-MONOMER"/>
<evidence type="ECO:0000313" key="3">
    <source>
        <dbReference type="Proteomes" id="UP000002274"/>
    </source>
</evidence>
<dbReference type="InterPro" id="IPR004323">
    <property type="entry name" value="Ion_tolerance_CutA"/>
</dbReference>
<dbReference type="STRING" id="59922.P9303_07401"/>
<dbReference type="SUPFAM" id="SSF54913">
    <property type="entry name" value="GlnB-like"/>
    <property type="match status" value="1"/>
</dbReference>
<reference evidence="2 3" key="1">
    <citation type="journal article" date="2007" name="PLoS Genet.">
        <title>Patterns and implications of gene gain and loss in the evolution of Prochlorococcus.</title>
        <authorList>
            <person name="Kettler G.C."/>
            <person name="Martiny A.C."/>
            <person name="Huang K."/>
            <person name="Zucker J."/>
            <person name="Coleman M.L."/>
            <person name="Rodrigue S."/>
            <person name="Chen F."/>
            <person name="Lapidus A."/>
            <person name="Ferriera S."/>
            <person name="Johnson J."/>
            <person name="Steglich C."/>
            <person name="Church G.M."/>
            <person name="Richardson P."/>
            <person name="Chisholm S.W."/>
        </authorList>
    </citation>
    <scope>NUCLEOTIDE SEQUENCE [LARGE SCALE GENOMIC DNA]</scope>
    <source>
        <strain evidence="2 3">MIT 9303</strain>
    </source>
</reference>
<proteinExistence type="inferred from homology"/>
<comment type="similarity">
    <text evidence="1">Belongs to the CutA family.</text>
</comment>
<dbReference type="EMBL" id="CP000554">
    <property type="protein sequence ID" value="ABM77491.1"/>
    <property type="molecule type" value="Genomic_DNA"/>
</dbReference>
<evidence type="ECO:0000256" key="1">
    <source>
        <dbReference type="ARBA" id="ARBA00010169"/>
    </source>
</evidence>
<sequence length="113" mass="12569">MVDRGSSSTLVLVLTTEANTKLAEGLANELLARRLVACVSLQQIQSHYCWQGELERAQEVQLLIKTSQDQLEALHQAIKELHSYETPEWIYWSATASDPYAAWVAAAVEPVEG</sequence>
<dbReference type="GO" id="GO:0010038">
    <property type="term" value="P:response to metal ion"/>
    <property type="evidence" value="ECO:0007669"/>
    <property type="project" value="InterPro"/>
</dbReference>
<dbReference type="PANTHER" id="PTHR23419:SF8">
    <property type="entry name" value="FI09726P"/>
    <property type="match status" value="1"/>
</dbReference>
<protein>
    <submittedName>
        <fullName evidence="2">CutA1 divalent ion tolerance protein</fullName>
    </submittedName>
</protein>
<organism evidence="2 3">
    <name type="scientific">Prochlorococcus marinus (strain MIT 9303)</name>
    <dbReference type="NCBI Taxonomy" id="59922"/>
    <lineage>
        <taxon>Bacteria</taxon>
        <taxon>Bacillati</taxon>
        <taxon>Cyanobacteriota</taxon>
        <taxon>Cyanophyceae</taxon>
        <taxon>Synechococcales</taxon>
        <taxon>Prochlorococcaceae</taxon>
        <taxon>Prochlorococcus</taxon>
    </lineage>
</organism>
<dbReference type="RefSeq" id="WP_011825405.1">
    <property type="nucleotide sequence ID" value="NC_008820.1"/>
</dbReference>
<gene>
    <name evidence="2" type="primary">cutA</name>
    <name evidence="2" type="ordered locus">P9303_07401</name>
</gene>
<dbReference type="InterPro" id="IPR015867">
    <property type="entry name" value="N-reg_PII/ATP_PRibTrfase_C"/>
</dbReference>
<evidence type="ECO:0000313" key="2">
    <source>
        <dbReference type="EMBL" id="ABM77491.1"/>
    </source>
</evidence>
<dbReference type="Proteomes" id="UP000002274">
    <property type="component" value="Chromosome"/>
</dbReference>
<accession>A2C7N1</accession>
<dbReference type="Pfam" id="PF03091">
    <property type="entry name" value="CutA1"/>
    <property type="match status" value="1"/>
</dbReference>
<dbReference type="GO" id="GO:0005507">
    <property type="term" value="F:copper ion binding"/>
    <property type="evidence" value="ECO:0007669"/>
    <property type="project" value="TreeGrafter"/>
</dbReference>
<dbReference type="KEGG" id="pmf:P9303_07401"/>
<name>A2C7N1_PROM3</name>
<dbReference type="PANTHER" id="PTHR23419">
    <property type="entry name" value="DIVALENT CATION TOLERANCE CUTA-RELATED"/>
    <property type="match status" value="1"/>
</dbReference>